<dbReference type="Proteomes" id="UP000799754">
    <property type="component" value="Unassembled WGS sequence"/>
</dbReference>
<gene>
    <name evidence="1" type="ORF">BU25DRAFT_472483</name>
</gene>
<evidence type="ECO:0000313" key="2">
    <source>
        <dbReference type="Proteomes" id="UP000799754"/>
    </source>
</evidence>
<organism evidence="1 2">
    <name type="scientific">Macroventuria anomochaeta</name>
    <dbReference type="NCBI Taxonomy" id="301207"/>
    <lineage>
        <taxon>Eukaryota</taxon>
        <taxon>Fungi</taxon>
        <taxon>Dikarya</taxon>
        <taxon>Ascomycota</taxon>
        <taxon>Pezizomycotina</taxon>
        <taxon>Dothideomycetes</taxon>
        <taxon>Pleosporomycetidae</taxon>
        <taxon>Pleosporales</taxon>
        <taxon>Pleosporineae</taxon>
        <taxon>Didymellaceae</taxon>
        <taxon>Macroventuria</taxon>
    </lineage>
</organism>
<sequence>MPSGNNNLNVGGYFRVDLGNAALDTPDDKGKSYIGHTVTDCEETTRYNQRTGGRGICRFVNTYVLVENGKPDGQVCAMYTRAWGKEFAVNTGYHTLDAEYTIRSSYSYSNDKDPGSDKTCLNGLKEDPKPSRKPVLSSTPSSTGKPDNPRFTSKPDDPKSTGKPEDFRSIGKPEDPKPTPTPTSKPRTRA</sequence>
<reference evidence="1" key="1">
    <citation type="journal article" date="2020" name="Stud. Mycol.">
        <title>101 Dothideomycetes genomes: a test case for predicting lifestyles and emergence of pathogens.</title>
        <authorList>
            <person name="Haridas S."/>
            <person name="Albert R."/>
            <person name="Binder M."/>
            <person name="Bloem J."/>
            <person name="Labutti K."/>
            <person name="Salamov A."/>
            <person name="Andreopoulos B."/>
            <person name="Baker S."/>
            <person name="Barry K."/>
            <person name="Bills G."/>
            <person name="Bluhm B."/>
            <person name="Cannon C."/>
            <person name="Castanera R."/>
            <person name="Culley D."/>
            <person name="Daum C."/>
            <person name="Ezra D."/>
            <person name="Gonzalez J."/>
            <person name="Henrissat B."/>
            <person name="Kuo A."/>
            <person name="Liang C."/>
            <person name="Lipzen A."/>
            <person name="Lutzoni F."/>
            <person name="Magnuson J."/>
            <person name="Mondo S."/>
            <person name="Nolan M."/>
            <person name="Ohm R."/>
            <person name="Pangilinan J."/>
            <person name="Park H.-J."/>
            <person name="Ramirez L."/>
            <person name="Alfaro M."/>
            <person name="Sun H."/>
            <person name="Tritt A."/>
            <person name="Yoshinaga Y."/>
            <person name="Zwiers L.-H."/>
            <person name="Turgeon B."/>
            <person name="Goodwin S."/>
            <person name="Spatafora J."/>
            <person name="Crous P."/>
            <person name="Grigoriev I."/>
        </authorList>
    </citation>
    <scope>NUCLEOTIDE SEQUENCE</scope>
    <source>
        <strain evidence="1">CBS 525.71</strain>
    </source>
</reference>
<dbReference type="EMBL" id="MU006722">
    <property type="protein sequence ID" value="KAF2626207.1"/>
    <property type="molecule type" value="Genomic_DNA"/>
</dbReference>
<keyword evidence="2" id="KW-1185">Reference proteome</keyword>
<name>A0ACB6RWX8_9PLEO</name>
<accession>A0ACB6RWX8</accession>
<evidence type="ECO:0000313" key="1">
    <source>
        <dbReference type="EMBL" id="KAF2626207.1"/>
    </source>
</evidence>
<comment type="caution">
    <text evidence="1">The sequence shown here is derived from an EMBL/GenBank/DDBJ whole genome shotgun (WGS) entry which is preliminary data.</text>
</comment>
<proteinExistence type="predicted"/>
<protein>
    <submittedName>
        <fullName evidence="1">Uncharacterized protein</fullName>
    </submittedName>
</protein>